<organism evidence="16 17">
    <name type="scientific">Aquicella lusitana</name>
    <dbReference type="NCBI Taxonomy" id="254246"/>
    <lineage>
        <taxon>Bacteria</taxon>
        <taxon>Pseudomonadati</taxon>
        <taxon>Pseudomonadota</taxon>
        <taxon>Gammaproteobacteria</taxon>
        <taxon>Legionellales</taxon>
        <taxon>Coxiellaceae</taxon>
        <taxon>Aquicella</taxon>
    </lineage>
</organism>
<dbReference type="OrthoDB" id="9805019at2"/>
<dbReference type="GO" id="GO:0005886">
    <property type="term" value="C:plasma membrane"/>
    <property type="evidence" value="ECO:0007669"/>
    <property type="project" value="UniProtKB-SubCell"/>
</dbReference>
<keyword evidence="2 11" id="KW-0813">Transport</keyword>
<dbReference type="GO" id="GO:0006605">
    <property type="term" value="P:protein targeting"/>
    <property type="evidence" value="ECO:0007669"/>
    <property type="project" value="UniProtKB-UniRule"/>
</dbReference>
<dbReference type="InterPro" id="IPR005791">
    <property type="entry name" value="SecD"/>
</dbReference>
<evidence type="ECO:0000256" key="8">
    <source>
        <dbReference type="ARBA" id="ARBA00023136"/>
    </source>
</evidence>
<dbReference type="SUPFAM" id="SSF82866">
    <property type="entry name" value="Multidrug efflux transporter AcrB transmembrane domain"/>
    <property type="match status" value="1"/>
</dbReference>
<evidence type="ECO:0000256" key="9">
    <source>
        <dbReference type="ARBA" id="ARBA00060774"/>
    </source>
</evidence>
<dbReference type="PANTHER" id="PTHR30081:SF1">
    <property type="entry name" value="PROTEIN TRANSLOCASE SUBUNIT SECD"/>
    <property type="match status" value="1"/>
</dbReference>
<feature type="transmembrane region" description="Helical" evidence="11">
    <location>
        <begin position="460"/>
        <end position="482"/>
    </location>
</feature>
<evidence type="ECO:0000259" key="15">
    <source>
        <dbReference type="Pfam" id="PF22599"/>
    </source>
</evidence>
<evidence type="ECO:0000313" key="17">
    <source>
        <dbReference type="Proteomes" id="UP000254720"/>
    </source>
</evidence>
<feature type="transmembrane region" description="Helical" evidence="11">
    <location>
        <begin position="513"/>
        <end position="535"/>
    </location>
</feature>
<feature type="transmembrane region" description="Helical" evidence="11">
    <location>
        <begin position="556"/>
        <end position="578"/>
    </location>
</feature>
<evidence type="ECO:0000256" key="11">
    <source>
        <dbReference type="HAMAP-Rule" id="MF_01463"/>
    </source>
</evidence>
<dbReference type="Proteomes" id="UP000254720">
    <property type="component" value="Unassembled WGS sequence"/>
</dbReference>
<feature type="transmembrane region" description="Helical" evidence="11">
    <location>
        <begin position="489"/>
        <end position="507"/>
    </location>
</feature>
<feature type="domain" description="SecDF P1 head subdomain" evidence="15">
    <location>
        <begin position="316"/>
        <end position="439"/>
    </location>
</feature>
<dbReference type="EMBL" id="QQAX01000004">
    <property type="protein sequence ID" value="RDI46910.1"/>
    <property type="molecule type" value="Genomic_DNA"/>
</dbReference>
<comment type="subcellular location">
    <subcellularLocation>
        <location evidence="1 11">Cell membrane</location>
        <topology evidence="1 11">Multi-pass membrane protein</topology>
    </subcellularLocation>
</comment>
<keyword evidence="17" id="KW-1185">Reference proteome</keyword>
<dbReference type="AlphaFoldDB" id="A0A370GUF3"/>
<dbReference type="InterPro" id="IPR048634">
    <property type="entry name" value="SecD_SecF_C"/>
</dbReference>
<evidence type="ECO:0000256" key="6">
    <source>
        <dbReference type="ARBA" id="ARBA00022989"/>
    </source>
</evidence>
<dbReference type="HAMAP" id="MF_01463_B">
    <property type="entry name" value="SecD_B"/>
    <property type="match status" value="1"/>
</dbReference>
<keyword evidence="4 11" id="KW-0812">Transmembrane</keyword>
<comment type="similarity">
    <text evidence="9 11">Belongs to the SecD/SecF family. SecD subfamily.</text>
</comment>
<dbReference type="Gene3D" id="3.30.70.3400">
    <property type="match status" value="2"/>
</dbReference>
<feature type="domain" description="Protein export membrane protein SecD/SecF C-terminal" evidence="12">
    <location>
        <begin position="442"/>
        <end position="607"/>
    </location>
</feature>
<dbReference type="GO" id="GO:0065002">
    <property type="term" value="P:intracellular protein transmembrane transport"/>
    <property type="evidence" value="ECO:0007669"/>
    <property type="project" value="UniProtKB-UniRule"/>
</dbReference>
<dbReference type="Pfam" id="PF13721">
    <property type="entry name" value="SecD-TM1"/>
    <property type="match status" value="1"/>
</dbReference>
<keyword evidence="6 11" id="KW-1133">Transmembrane helix</keyword>
<dbReference type="Pfam" id="PF21760">
    <property type="entry name" value="SecD_1st"/>
    <property type="match status" value="1"/>
</dbReference>
<evidence type="ECO:0000256" key="10">
    <source>
        <dbReference type="ARBA" id="ARBA00068220"/>
    </source>
</evidence>
<dbReference type="NCBIfam" id="TIGR00916">
    <property type="entry name" value="2A0604s01"/>
    <property type="match status" value="1"/>
</dbReference>
<dbReference type="InterPro" id="IPR048631">
    <property type="entry name" value="SecD_1st"/>
</dbReference>
<dbReference type="Pfam" id="PF22599">
    <property type="entry name" value="SecDF_P1_head"/>
    <property type="match status" value="1"/>
</dbReference>
<comment type="subunit">
    <text evidence="11">Forms a complex with SecF. Part of the essential Sec protein translocation apparatus which comprises SecA, SecYEG and auxiliary proteins SecDF-YajC and YidC.</text>
</comment>
<evidence type="ECO:0000259" key="14">
    <source>
        <dbReference type="Pfam" id="PF21760"/>
    </source>
</evidence>
<dbReference type="RefSeq" id="WP_114833681.1">
    <property type="nucleotide sequence ID" value="NZ_LR699114.1"/>
</dbReference>
<keyword evidence="5 11" id="KW-0653">Protein transport</keyword>
<evidence type="ECO:0000256" key="4">
    <source>
        <dbReference type="ARBA" id="ARBA00022692"/>
    </source>
</evidence>
<dbReference type="InterPro" id="IPR022646">
    <property type="entry name" value="SecD/SecF_CS"/>
</dbReference>
<comment type="function">
    <text evidence="11">Part of the Sec protein translocase complex. Interacts with the SecYEG preprotein conducting channel. SecDF uses the proton motive force (PMF) to complete protein translocation after the ATP-dependent function of SecA.</text>
</comment>
<dbReference type="InterPro" id="IPR022813">
    <property type="entry name" value="SecD/SecF_arch_bac"/>
</dbReference>
<dbReference type="FunFam" id="1.20.1640.10:FF:000004">
    <property type="entry name" value="Protein translocase subunit SecD"/>
    <property type="match status" value="1"/>
</dbReference>
<evidence type="ECO:0000256" key="3">
    <source>
        <dbReference type="ARBA" id="ARBA00022475"/>
    </source>
</evidence>
<dbReference type="GO" id="GO:0015450">
    <property type="term" value="F:protein-transporting ATPase activity"/>
    <property type="evidence" value="ECO:0007669"/>
    <property type="project" value="InterPro"/>
</dbReference>
<dbReference type="FunFam" id="3.30.1360.200:FF:000001">
    <property type="entry name" value="Protein translocase subunit SecD"/>
    <property type="match status" value="1"/>
</dbReference>
<keyword evidence="7 11" id="KW-0811">Translocation</keyword>
<keyword evidence="3 11" id="KW-1003">Cell membrane</keyword>
<feature type="domain" description="SecD export protein N-terminal TM" evidence="13">
    <location>
        <begin position="5"/>
        <end position="106"/>
    </location>
</feature>
<dbReference type="Pfam" id="PF02355">
    <property type="entry name" value="SecD_SecF_C"/>
    <property type="match status" value="1"/>
</dbReference>
<dbReference type="GO" id="GO:0043952">
    <property type="term" value="P:protein transport by the Sec complex"/>
    <property type="evidence" value="ECO:0007669"/>
    <property type="project" value="UniProtKB-UniRule"/>
</dbReference>
<gene>
    <name evidence="11" type="primary">secD</name>
    <name evidence="16" type="ORF">C8D86_10432</name>
</gene>
<dbReference type="Gene3D" id="3.30.1360.200">
    <property type="match status" value="1"/>
</dbReference>
<reference evidence="16 17" key="1">
    <citation type="submission" date="2018-07" db="EMBL/GenBank/DDBJ databases">
        <title>Genomic Encyclopedia of Type Strains, Phase IV (KMG-IV): sequencing the most valuable type-strain genomes for metagenomic binning, comparative biology and taxonomic classification.</title>
        <authorList>
            <person name="Goeker M."/>
        </authorList>
    </citation>
    <scope>NUCLEOTIDE SEQUENCE [LARGE SCALE GENOMIC DNA]</scope>
    <source>
        <strain evidence="16 17">DSM 16500</strain>
    </source>
</reference>
<dbReference type="InterPro" id="IPR055344">
    <property type="entry name" value="SecD_SecF_C_bact"/>
</dbReference>
<comment type="caution">
    <text evidence="16">The sequence shown here is derived from an EMBL/GenBank/DDBJ whole genome shotgun (WGS) entry which is preliminary data.</text>
</comment>
<evidence type="ECO:0000256" key="7">
    <source>
        <dbReference type="ARBA" id="ARBA00023010"/>
    </source>
</evidence>
<dbReference type="InterPro" id="IPR054384">
    <property type="entry name" value="SecDF_P1_head"/>
</dbReference>
<keyword evidence="8 11" id="KW-0472">Membrane</keyword>
<evidence type="ECO:0000256" key="5">
    <source>
        <dbReference type="ARBA" id="ARBA00022927"/>
    </source>
</evidence>
<evidence type="ECO:0000259" key="12">
    <source>
        <dbReference type="Pfam" id="PF02355"/>
    </source>
</evidence>
<evidence type="ECO:0000313" key="16">
    <source>
        <dbReference type="EMBL" id="RDI46910.1"/>
    </source>
</evidence>
<dbReference type="NCBIfam" id="TIGR01129">
    <property type="entry name" value="secD"/>
    <property type="match status" value="1"/>
</dbReference>
<evidence type="ECO:0000259" key="13">
    <source>
        <dbReference type="Pfam" id="PF13721"/>
    </source>
</evidence>
<evidence type="ECO:0000256" key="2">
    <source>
        <dbReference type="ARBA" id="ARBA00022448"/>
    </source>
</evidence>
<dbReference type="Pfam" id="PF07549">
    <property type="entry name" value="Sec_GG"/>
    <property type="match status" value="1"/>
</dbReference>
<comment type="caution">
    <text evidence="11">Lacks conserved residue(s) required for the propagation of feature annotation.</text>
</comment>
<sequence length="624" mass="67909">MAALINRYPFWKYLLIVFVIVAAFVYAAPNLYPEYPAVQIMGTNSSEVDNSTLEAAKNALQGAGITYLDVQFQGQTLLFRFQTTDDQLKAKEVIQQSLGDHYLVALNLASTTPGWLKSIGAMPMRLGLDLRGGVHFLLQVDVDSVMQQRIEGDLRSIGQALRDERIRYSGITRKSDNQVVIQFRSQDAQDAAYSFVMRRYTEFSWEKNQPSEHEFILQGKLSPQALFQAREETLEQAMNTLRNRVNELGVSEAIVQQQGESRVAVDLPGIQDTAEAKNILGKTATLEFHMVDTEHHAALAAEQGVAPPDTRLYNYNGQPILLKNQIVLRGSSIVAATSGFGEDGRPNVQVRLSGAGEGLFTKVTAENIGKPMAVVYVEIKSVPKTENGKQTIAYQTERRIISVATIQSALGSNFQITGLASQNEARTLALLLRAGALPAPVTIIEERQVGPSLGKQNIRMGVLSVEVGMGLVVIFMALYYGLMGVIADIALAMNLVLIVAVLSMLGATLTLPGIAGIVLTVGMAVDANVLIFERIREELRRGMGVQSSIHAGYERAFITILDANLTTLIVMMILFSLGSGTVKGLAITVTVGLITSMFTAIMGTRALVNLIYGGRSIKRISIGI</sequence>
<feature type="transmembrane region" description="Helical" evidence="11">
    <location>
        <begin position="584"/>
        <end position="612"/>
    </location>
</feature>
<name>A0A370GUF3_9COXI</name>
<evidence type="ECO:0000256" key="1">
    <source>
        <dbReference type="ARBA" id="ARBA00004651"/>
    </source>
</evidence>
<protein>
    <recommendedName>
        <fullName evidence="10 11">Protein translocase subunit SecD</fullName>
    </recommendedName>
</protein>
<dbReference type="InterPro" id="IPR027398">
    <property type="entry name" value="SecD-TM"/>
</dbReference>
<feature type="domain" description="Protein translocase subunit SecDF P1" evidence="14">
    <location>
        <begin position="234"/>
        <end position="292"/>
    </location>
</feature>
<accession>A0A370GUF3</accession>
<dbReference type="PANTHER" id="PTHR30081">
    <property type="entry name" value="PROTEIN-EXPORT MEMBRANE PROTEIN SEC"/>
    <property type="match status" value="1"/>
</dbReference>
<proteinExistence type="inferred from homology"/>
<dbReference type="Gene3D" id="1.20.1640.10">
    <property type="entry name" value="Multidrug efflux transporter AcrB transmembrane domain"/>
    <property type="match status" value="1"/>
</dbReference>